<evidence type="ECO:0000256" key="4">
    <source>
        <dbReference type="ARBA" id="ARBA00022801"/>
    </source>
</evidence>
<dbReference type="InterPro" id="IPR051578">
    <property type="entry name" value="GDPD"/>
</dbReference>
<dbReference type="PANTHER" id="PTHR22958:SF34">
    <property type="entry name" value="GLYCEROPHOSPHODIESTER PHOSPHODIESTERASE GDPD3"/>
    <property type="match status" value="1"/>
</dbReference>
<comment type="similarity">
    <text evidence="1">Belongs to the glycerophosphoryl diester phosphodiesterase family.</text>
</comment>
<gene>
    <name evidence="7" type="ORF">LIER_11373</name>
</gene>
<evidence type="ECO:0000259" key="6">
    <source>
        <dbReference type="PROSITE" id="PS51704"/>
    </source>
</evidence>
<dbReference type="Gene3D" id="3.20.20.190">
    <property type="entry name" value="Phosphatidylinositol (PI) phosphodiesterase"/>
    <property type="match status" value="1"/>
</dbReference>
<sequence length="373" mass="42108">MALKAIQVCDVPNLDQVHDNPALPSNASSIVKGDMVMNEGGVKKCGSLVPKKFVVMGHRGRGMNMLQSPDPRMKAIKENSIRSFNAAGRFNLDFIEFDVQVTRDGYPVIFHDIFIMTEEKGKMIEKRVTELMLDDFLSYGPQKEAEKVEKPLFRKTKDGRIFEWKVEEDDRLCTLEEVFQKVNHPLGFNIELKFDDNINYTEEQLSHDVEAVLQVVFKCAKNRPIIFSSFQPDAVQLIRKIQNTYPVYFLTNGGSEIYPDIRRNSIDEAIKLCLAGGLEGIVCEVKAVLRNPGSVSRIKESNLSVLSYGQLNNSAEAVYVQYMMGVEGVIVDLIGEITELASEFRKAVAGERESIMIQSDRLLAVDQRKMNLV</sequence>
<evidence type="ECO:0000256" key="1">
    <source>
        <dbReference type="ARBA" id="ARBA00007277"/>
    </source>
</evidence>
<dbReference type="PROSITE" id="PS51704">
    <property type="entry name" value="GP_PDE"/>
    <property type="match status" value="1"/>
</dbReference>
<evidence type="ECO:0000256" key="2">
    <source>
        <dbReference type="ARBA" id="ARBA00012247"/>
    </source>
</evidence>
<evidence type="ECO:0000256" key="5">
    <source>
        <dbReference type="ARBA" id="ARBA00047512"/>
    </source>
</evidence>
<keyword evidence="4" id="KW-0378">Hydrolase</keyword>
<dbReference type="InterPro" id="IPR017946">
    <property type="entry name" value="PLC-like_Pdiesterase_TIM-brl"/>
</dbReference>
<dbReference type="GO" id="GO:0008889">
    <property type="term" value="F:glycerophosphodiester phosphodiesterase activity"/>
    <property type="evidence" value="ECO:0007669"/>
    <property type="project" value="UniProtKB-EC"/>
</dbReference>
<dbReference type="FunFam" id="3.20.20.190:FF:000034">
    <property type="entry name" value="Glycerophosphodiester phosphodiesterase GDPD2"/>
    <property type="match status" value="1"/>
</dbReference>
<feature type="domain" description="GP-PDE" evidence="6">
    <location>
        <begin position="53"/>
        <end position="341"/>
    </location>
</feature>
<dbReference type="GO" id="GO:0046475">
    <property type="term" value="P:glycerophospholipid catabolic process"/>
    <property type="evidence" value="ECO:0007669"/>
    <property type="project" value="TreeGrafter"/>
</dbReference>
<name>A0AAV3PS58_LITER</name>
<keyword evidence="8" id="KW-1185">Reference proteome</keyword>
<proteinExistence type="inferred from homology"/>
<comment type="catalytic activity">
    <reaction evidence="5">
        <text>a sn-glycero-3-phosphodiester + H2O = an alcohol + sn-glycerol 3-phosphate + H(+)</text>
        <dbReference type="Rhea" id="RHEA:12969"/>
        <dbReference type="ChEBI" id="CHEBI:15377"/>
        <dbReference type="ChEBI" id="CHEBI:15378"/>
        <dbReference type="ChEBI" id="CHEBI:30879"/>
        <dbReference type="ChEBI" id="CHEBI:57597"/>
        <dbReference type="ChEBI" id="CHEBI:83408"/>
        <dbReference type="EC" id="3.1.4.46"/>
    </reaction>
</comment>
<dbReference type="Pfam" id="PF03009">
    <property type="entry name" value="GDPD"/>
    <property type="match status" value="1"/>
</dbReference>
<keyword evidence="3" id="KW-0319">Glycerol metabolism</keyword>
<reference evidence="7 8" key="1">
    <citation type="submission" date="2024-01" db="EMBL/GenBank/DDBJ databases">
        <title>The complete chloroplast genome sequence of Lithospermum erythrorhizon: insights into the phylogenetic relationship among Boraginaceae species and the maternal lineages of purple gromwells.</title>
        <authorList>
            <person name="Okada T."/>
            <person name="Watanabe K."/>
        </authorList>
    </citation>
    <scope>NUCLEOTIDE SEQUENCE [LARGE SCALE GENOMIC DNA]</scope>
</reference>
<dbReference type="GO" id="GO:0006071">
    <property type="term" value="P:glycerol metabolic process"/>
    <property type="evidence" value="ECO:0007669"/>
    <property type="project" value="UniProtKB-KW"/>
</dbReference>
<dbReference type="PANTHER" id="PTHR22958">
    <property type="entry name" value="GLYCEROPHOSPHORYL DIESTER PHOSPHODIESTERASE"/>
    <property type="match status" value="1"/>
</dbReference>
<dbReference type="SUPFAM" id="SSF51695">
    <property type="entry name" value="PLC-like phosphodiesterases"/>
    <property type="match status" value="1"/>
</dbReference>
<dbReference type="Proteomes" id="UP001454036">
    <property type="component" value="Unassembled WGS sequence"/>
</dbReference>
<evidence type="ECO:0000256" key="3">
    <source>
        <dbReference type="ARBA" id="ARBA00022798"/>
    </source>
</evidence>
<accession>A0AAV3PS58</accession>
<dbReference type="EC" id="3.1.4.46" evidence="2"/>
<evidence type="ECO:0000313" key="8">
    <source>
        <dbReference type="Proteomes" id="UP001454036"/>
    </source>
</evidence>
<comment type="caution">
    <text evidence="7">The sequence shown here is derived from an EMBL/GenBank/DDBJ whole genome shotgun (WGS) entry which is preliminary data.</text>
</comment>
<dbReference type="AlphaFoldDB" id="A0AAV3PS58"/>
<protein>
    <recommendedName>
        <fullName evidence="2">glycerophosphodiester phosphodiesterase</fullName>
        <ecNumber evidence="2">3.1.4.46</ecNumber>
    </recommendedName>
</protein>
<evidence type="ECO:0000313" key="7">
    <source>
        <dbReference type="EMBL" id="GAA0153048.1"/>
    </source>
</evidence>
<dbReference type="EMBL" id="BAABME010002104">
    <property type="protein sequence ID" value="GAA0153048.1"/>
    <property type="molecule type" value="Genomic_DNA"/>
</dbReference>
<dbReference type="InterPro" id="IPR030395">
    <property type="entry name" value="GP_PDE_dom"/>
</dbReference>
<organism evidence="7 8">
    <name type="scientific">Lithospermum erythrorhizon</name>
    <name type="common">Purple gromwell</name>
    <name type="synonym">Lithospermum officinale var. erythrorhizon</name>
    <dbReference type="NCBI Taxonomy" id="34254"/>
    <lineage>
        <taxon>Eukaryota</taxon>
        <taxon>Viridiplantae</taxon>
        <taxon>Streptophyta</taxon>
        <taxon>Embryophyta</taxon>
        <taxon>Tracheophyta</taxon>
        <taxon>Spermatophyta</taxon>
        <taxon>Magnoliopsida</taxon>
        <taxon>eudicotyledons</taxon>
        <taxon>Gunneridae</taxon>
        <taxon>Pentapetalae</taxon>
        <taxon>asterids</taxon>
        <taxon>lamiids</taxon>
        <taxon>Boraginales</taxon>
        <taxon>Boraginaceae</taxon>
        <taxon>Boraginoideae</taxon>
        <taxon>Lithospermeae</taxon>
        <taxon>Lithospermum</taxon>
    </lineage>
</organism>